<dbReference type="InterPro" id="IPR035979">
    <property type="entry name" value="RBD_domain_sf"/>
</dbReference>
<evidence type="ECO:0000256" key="3">
    <source>
        <dbReference type="PROSITE-ProRule" id="PRU00176"/>
    </source>
</evidence>
<dbReference type="Pfam" id="PF00076">
    <property type="entry name" value="RRM_1"/>
    <property type="match status" value="1"/>
</dbReference>
<feature type="region of interest" description="Disordered" evidence="4">
    <location>
        <begin position="195"/>
        <end position="294"/>
    </location>
</feature>
<evidence type="ECO:0000259" key="5">
    <source>
        <dbReference type="PROSITE" id="PS50102"/>
    </source>
</evidence>
<evidence type="ECO:0000313" key="6">
    <source>
        <dbReference type="EMBL" id="CTR08883.1"/>
    </source>
</evidence>
<dbReference type="EMBL" id="CWKI01000009">
    <property type="protein sequence ID" value="CTR08883.1"/>
    <property type="molecule type" value="Genomic_DNA"/>
</dbReference>
<organism evidence="6 7">
    <name type="scientific">Rhodotorula toruloides</name>
    <name type="common">Yeast</name>
    <name type="synonym">Rhodosporidium toruloides</name>
    <dbReference type="NCBI Taxonomy" id="5286"/>
    <lineage>
        <taxon>Eukaryota</taxon>
        <taxon>Fungi</taxon>
        <taxon>Dikarya</taxon>
        <taxon>Basidiomycota</taxon>
        <taxon>Pucciniomycotina</taxon>
        <taxon>Microbotryomycetes</taxon>
        <taxon>Sporidiobolales</taxon>
        <taxon>Sporidiobolaceae</taxon>
        <taxon>Rhodotorula</taxon>
    </lineage>
</organism>
<keyword evidence="1" id="KW-0677">Repeat</keyword>
<dbReference type="InterPro" id="IPR012677">
    <property type="entry name" value="Nucleotide-bd_a/b_plait_sf"/>
</dbReference>
<dbReference type="CDD" id="cd00590">
    <property type="entry name" value="RRM_SF"/>
    <property type="match status" value="2"/>
</dbReference>
<keyword evidence="2 3" id="KW-0694">RNA-binding</keyword>
<keyword evidence="7" id="KW-1185">Reference proteome</keyword>
<sequence length="804" mass="86972">MATASSPAPPPPHSVLSFPILYLSGLPSSVADEEIVEALKDCLRLRLFLQRDEGDPSAPLSGKIEFETLDKAERAYATCNNQRLSSGHTLLLSLSPPSSSSDPEPQATPRIIKHLPSPFSASHLFTLCRPFGPLYSATLLLAPFSGGAPRFKGQALVTFYDEHDAEEMQRALHFTEVGGQSVAVQVWDAKRAAGGRGRASLGATPSPGLSPNEKVSRWAATQSQQETPSKFSRYAGLASTPSTPSAPMRRDVSGASASSTASRWSSEAGEVGQGGQGATAGPGPTGSDPRNLFIKNLDPSLPASSLHALFSPFGVLTSTSLALDPLTNRSKGFGLTGSSDEPQPTTPSSSPPRTFKPVSPFFPSDAPSTPPQPQPQPQAESHEESEHDRLVRAVGEVLPDVAQKKREEVVRLIEGLPKKDRKMCLFNSEVLRVKVADAMGILEDEGEEVSEVKQRLGEKVFRVVKELARERGVKGAPRITITLLDSEPDLRALAVVALHYREVLAEKVLTLIVTPSPTAQPHSLSRSPSQAQHTAHSHAHSHAMATVNEKQPATDAPLAHETAIHRVSDYPVIKDTLSSLDSYAHSHPYLSSLYSRTLSLSRQILARIEPVLPLDLADQYANKTLDVVEKYVPQVKMETGELIGKARGPADAAFQTAQEYRQGIQSRISPVTDQLYQRITTSQAQLSSLQDRLQKTIKQLPHDTESLQSTLHSILTEVDGLVKSAQSIPANAQATAKPVFDGVVEAAEHIRKEVTRTDIPMGARAQNVLTYTQDRLTPVVEQIKSFVLKKKDEAAEVVETTEKE</sequence>
<feature type="compositionally biased region" description="Low complexity" evidence="4">
    <location>
        <begin position="90"/>
        <end position="105"/>
    </location>
</feature>
<feature type="region of interest" description="Disordered" evidence="4">
    <location>
        <begin position="517"/>
        <end position="546"/>
    </location>
</feature>
<feature type="compositionally biased region" description="Gly residues" evidence="4">
    <location>
        <begin position="271"/>
        <end position="284"/>
    </location>
</feature>
<feature type="domain" description="RRM" evidence="5">
    <location>
        <begin position="108"/>
        <end position="189"/>
    </location>
</feature>
<dbReference type="InterPro" id="IPR000504">
    <property type="entry name" value="RRM_dom"/>
</dbReference>
<dbReference type="SUPFAM" id="SSF58113">
    <property type="entry name" value="Apolipoprotein A-I"/>
    <property type="match status" value="1"/>
</dbReference>
<feature type="compositionally biased region" description="Polar residues" evidence="4">
    <location>
        <begin position="219"/>
        <end position="230"/>
    </location>
</feature>
<proteinExistence type="predicted"/>
<feature type="compositionally biased region" description="Low complexity" evidence="4">
    <location>
        <begin position="253"/>
        <end position="268"/>
    </location>
</feature>
<dbReference type="STRING" id="5286.A0A0K3CIX2"/>
<dbReference type="SUPFAM" id="SSF54928">
    <property type="entry name" value="RNA-binding domain, RBD"/>
    <property type="match status" value="2"/>
</dbReference>
<evidence type="ECO:0000256" key="4">
    <source>
        <dbReference type="SAM" id="MobiDB-lite"/>
    </source>
</evidence>
<feature type="compositionally biased region" description="Polar residues" evidence="4">
    <location>
        <begin position="517"/>
        <end position="528"/>
    </location>
</feature>
<reference evidence="6 7" key="1">
    <citation type="submission" date="2015-07" db="EMBL/GenBank/DDBJ databases">
        <authorList>
            <person name="Cajimat M.N.B."/>
            <person name="Milazzo M.L."/>
            <person name="Fulhorst C.F."/>
        </authorList>
    </citation>
    <scope>NUCLEOTIDE SEQUENCE [LARGE SCALE GENOMIC DNA]</scope>
    <source>
        <strain evidence="6">Single colony</strain>
    </source>
</reference>
<dbReference type="SMART" id="SM00360">
    <property type="entry name" value="RRM"/>
    <property type="match status" value="3"/>
</dbReference>
<feature type="region of interest" description="Disordered" evidence="4">
    <location>
        <begin position="90"/>
        <end position="109"/>
    </location>
</feature>
<accession>A0A0K3CIX2</accession>
<protein>
    <recommendedName>
        <fullName evidence="5">RRM domain-containing protein</fullName>
    </recommendedName>
</protein>
<feature type="compositionally biased region" description="Low complexity" evidence="4">
    <location>
        <begin position="338"/>
        <end position="353"/>
    </location>
</feature>
<evidence type="ECO:0000256" key="1">
    <source>
        <dbReference type="ARBA" id="ARBA00022737"/>
    </source>
</evidence>
<dbReference type="PROSITE" id="PS50102">
    <property type="entry name" value="RRM"/>
    <property type="match status" value="2"/>
</dbReference>
<name>A0A0K3CIX2_RHOTO</name>
<gene>
    <name evidence="6" type="primary">FGENESH: predicted gene_9.90</name>
    <name evidence="6" type="ORF">BN2166_0047440</name>
</gene>
<feature type="region of interest" description="Disordered" evidence="4">
    <location>
        <begin position="332"/>
        <end position="388"/>
    </location>
</feature>
<dbReference type="PANTHER" id="PTHR24012">
    <property type="entry name" value="RNA BINDING PROTEIN"/>
    <property type="match status" value="1"/>
</dbReference>
<feature type="domain" description="RRM" evidence="5">
    <location>
        <begin position="290"/>
        <end position="335"/>
    </location>
</feature>
<dbReference type="GO" id="GO:0003723">
    <property type="term" value="F:RNA binding"/>
    <property type="evidence" value="ECO:0007669"/>
    <property type="project" value="UniProtKB-UniRule"/>
</dbReference>
<dbReference type="Gene3D" id="3.30.70.330">
    <property type="match status" value="2"/>
</dbReference>
<dbReference type="Proteomes" id="UP000199069">
    <property type="component" value="Unassembled WGS sequence"/>
</dbReference>
<evidence type="ECO:0000256" key="2">
    <source>
        <dbReference type="ARBA" id="ARBA00022884"/>
    </source>
</evidence>
<dbReference type="AlphaFoldDB" id="A0A0K3CIX2"/>
<evidence type="ECO:0000313" key="7">
    <source>
        <dbReference type="Proteomes" id="UP000199069"/>
    </source>
</evidence>